<keyword evidence="4 6" id="KW-0949">S-adenosyl-L-methionine</keyword>
<dbReference type="NCBIfam" id="NF009639">
    <property type="entry name" value="PRK13168.1"/>
    <property type="match status" value="1"/>
</dbReference>
<dbReference type="InterPro" id="IPR002792">
    <property type="entry name" value="TRAM_dom"/>
</dbReference>
<dbReference type="PROSITE" id="PS50926">
    <property type="entry name" value="TRAM"/>
    <property type="match status" value="1"/>
</dbReference>
<sequence length="454" mass="50799">MVQIYRPNKVRARSNKAKQLTLQIDDLNHKGEGVGRADGKVVFVSGALPGERVKVKPVEQQKRFLRAELLSVNESSAERTQPFCQHYGQCGGCALQHMTIVAQREQKQKRLARLLQEQSLQPTEWQSVVAGEAQQYRRRARISIWWGRGKRDFKIGFRQKQSKALVEIDSCPLLVESLETSFNLLRSLLVKLKRPKVFSHLEVCEANEGAIWILRNIDGVRDDDLALIREFAETNALHLLFEDNEGLVTPVTANVPSVFHYSLDVGNKSLAIGFAPQHFIQVNADINQQMVEQALLWLAPQQNETIADFFCGVGNFSLAVAEIGAKVVGVEGVAEMTERAITNAKALELADSCQFVTFDLTKNLSDFAEQYGPIDAVLMDPARAGAMDVARQMDTLSPSRIVYVSCDPATLVRDAAILHEQGYQIEKASVLDMFPHTSHLESMLLFRKDGKRRA</sequence>
<dbReference type="Gene3D" id="3.40.50.150">
    <property type="entry name" value="Vaccinia Virus protein VP39"/>
    <property type="match status" value="1"/>
</dbReference>
<dbReference type="PROSITE" id="PS01231">
    <property type="entry name" value="TRMA_2"/>
    <property type="match status" value="1"/>
</dbReference>
<keyword evidence="1" id="KW-0004">4Fe-4S</keyword>
<gene>
    <name evidence="9" type="primary">rlmD</name>
    <name evidence="9" type="ORF">ACFSJ3_07920</name>
</gene>
<feature type="binding site" evidence="6">
    <location>
        <position position="310"/>
    </location>
    <ligand>
        <name>S-adenosyl-L-methionine</name>
        <dbReference type="ChEBI" id="CHEBI:59789"/>
    </ligand>
</feature>
<feature type="active site" description="Nucleophile" evidence="6">
    <location>
        <position position="406"/>
    </location>
</feature>
<evidence type="ECO:0000259" key="8">
    <source>
        <dbReference type="PROSITE" id="PS50926"/>
    </source>
</evidence>
<evidence type="ECO:0000313" key="9">
    <source>
        <dbReference type="EMBL" id="MFD2095905.1"/>
    </source>
</evidence>
<keyword evidence="2 6" id="KW-0489">Methyltransferase</keyword>
<keyword evidence="10" id="KW-1185">Reference proteome</keyword>
<dbReference type="PANTHER" id="PTHR11061:SF49">
    <property type="entry name" value="23S RRNA (URACIL(1939)-C(5))-METHYLTRANSFERASE RLMD"/>
    <property type="match status" value="1"/>
</dbReference>
<dbReference type="InterPro" id="IPR010280">
    <property type="entry name" value="U5_MeTrfase_fam"/>
</dbReference>
<evidence type="ECO:0000256" key="4">
    <source>
        <dbReference type="ARBA" id="ARBA00022691"/>
    </source>
</evidence>
<evidence type="ECO:0000256" key="7">
    <source>
        <dbReference type="PROSITE-ProRule" id="PRU10015"/>
    </source>
</evidence>
<protein>
    <submittedName>
        <fullName evidence="9">23S rRNA (Uracil(1939)-C(5))-methyltransferase RlmD</fullName>
        <ecNumber evidence="9">2.1.1.190</ecNumber>
    </submittedName>
</protein>
<feature type="binding site" evidence="6">
    <location>
        <position position="331"/>
    </location>
    <ligand>
        <name>S-adenosyl-L-methionine</name>
        <dbReference type="ChEBI" id="CHEBI:59789"/>
    </ligand>
</feature>
<dbReference type="CDD" id="cd02440">
    <property type="entry name" value="AdoMet_MTases"/>
    <property type="match status" value="1"/>
</dbReference>
<reference evidence="10" key="1">
    <citation type="journal article" date="2019" name="Int. J. Syst. Evol. Microbiol.">
        <title>The Global Catalogue of Microorganisms (GCM) 10K type strain sequencing project: providing services to taxonomists for standard genome sequencing and annotation.</title>
        <authorList>
            <consortium name="The Broad Institute Genomics Platform"/>
            <consortium name="The Broad Institute Genome Sequencing Center for Infectious Disease"/>
            <person name="Wu L."/>
            <person name="Ma J."/>
        </authorList>
    </citation>
    <scope>NUCLEOTIDE SEQUENCE [LARGE SCALE GENOMIC DNA]</scope>
    <source>
        <strain evidence="10">CGMCC 1.10992</strain>
    </source>
</reference>
<accession>A0ABW4XM78</accession>
<organism evidence="9 10">
    <name type="scientific">Corallincola platygyrae</name>
    <dbReference type="NCBI Taxonomy" id="1193278"/>
    <lineage>
        <taxon>Bacteria</taxon>
        <taxon>Pseudomonadati</taxon>
        <taxon>Pseudomonadota</taxon>
        <taxon>Gammaproteobacteria</taxon>
        <taxon>Alteromonadales</taxon>
        <taxon>Psychromonadaceae</taxon>
        <taxon>Corallincola</taxon>
    </lineage>
</organism>
<dbReference type="PROSITE" id="PS51687">
    <property type="entry name" value="SAM_MT_RNA_M5U"/>
    <property type="match status" value="1"/>
</dbReference>
<dbReference type="Proteomes" id="UP001597380">
    <property type="component" value="Unassembled WGS sequence"/>
</dbReference>
<dbReference type="InterPro" id="IPR012340">
    <property type="entry name" value="NA-bd_OB-fold"/>
</dbReference>
<dbReference type="InterPro" id="IPR030390">
    <property type="entry name" value="MeTrfase_TrmA_AS"/>
</dbReference>
<keyword evidence="3 6" id="KW-0808">Transferase</keyword>
<dbReference type="PROSITE" id="PS01230">
    <property type="entry name" value="TRMA_1"/>
    <property type="match status" value="1"/>
</dbReference>
<dbReference type="Pfam" id="PF01938">
    <property type="entry name" value="TRAM"/>
    <property type="match status" value="1"/>
</dbReference>
<dbReference type="EMBL" id="JBHUHT010000010">
    <property type="protein sequence ID" value="MFD2095905.1"/>
    <property type="molecule type" value="Genomic_DNA"/>
</dbReference>
<feature type="domain" description="TRAM" evidence="8">
    <location>
        <begin position="13"/>
        <end position="71"/>
    </location>
</feature>
<keyword evidence="1" id="KW-0408">Iron</keyword>
<dbReference type="InterPro" id="IPR029063">
    <property type="entry name" value="SAM-dependent_MTases_sf"/>
</dbReference>
<dbReference type="NCBIfam" id="TIGR00479">
    <property type="entry name" value="rumA"/>
    <property type="match status" value="1"/>
</dbReference>
<feature type="active site" evidence="7">
    <location>
        <position position="406"/>
    </location>
</feature>
<name>A0ABW4XM78_9GAMM</name>
<evidence type="ECO:0000256" key="2">
    <source>
        <dbReference type="ARBA" id="ARBA00022603"/>
    </source>
</evidence>
<evidence type="ECO:0000256" key="5">
    <source>
        <dbReference type="ARBA" id="ARBA00023014"/>
    </source>
</evidence>
<dbReference type="InterPro" id="IPR030391">
    <property type="entry name" value="MeTrfase_TrmA_CS"/>
</dbReference>
<dbReference type="GO" id="GO:0008168">
    <property type="term" value="F:methyltransferase activity"/>
    <property type="evidence" value="ECO:0007669"/>
    <property type="project" value="UniProtKB-KW"/>
</dbReference>
<dbReference type="Gene3D" id="2.40.50.140">
    <property type="entry name" value="Nucleic acid-binding proteins"/>
    <property type="match status" value="1"/>
</dbReference>
<feature type="binding site" evidence="6">
    <location>
        <position position="380"/>
    </location>
    <ligand>
        <name>S-adenosyl-L-methionine</name>
        <dbReference type="ChEBI" id="CHEBI:59789"/>
    </ligand>
</feature>
<keyword evidence="1" id="KW-0479">Metal-binding</keyword>
<comment type="caution">
    <text evidence="9">The sequence shown here is derived from an EMBL/GenBank/DDBJ whole genome shotgun (WGS) entry which is preliminary data.</text>
</comment>
<comment type="similarity">
    <text evidence="6">Belongs to the class I-like SAM-binding methyltransferase superfamily. RNA M5U methyltransferase family.</text>
</comment>
<proteinExistence type="inferred from homology"/>
<evidence type="ECO:0000256" key="6">
    <source>
        <dbReference type="PROSITE-ProRule" id="PRU01024"/>
    </source>
</evidence>
<feature type="binding site" evidence="6">
    <location>
        <position position="281"/>
    </location>
    <ligand>
        <name>S-adenosyl-L-methionine</name>
        <dbReference type="ChEBI" id="CHEBI:59789"/>
    </ligand>
</feature>
<dbReference type="RefSeq" id="WP_345340695.1">
    <property type="nucleotide sequence ID" value="NZ_BAABLI010000016.1"/>
</dbReference>
<dbReference type="SUPFAM" id="SSF53335">
    <property type="entry name" value="S-adenosyl-L-methionine-dependent methyltransferases"/>
    <property type="match status" value="1"/>
</dbReference>
<dbReference type="Gene3D" id="2.40.50.1070">
    <property type="match status" value="1"/>
</dbReference>
<keyword evidence="5" id="KW-0411">Iron-sulfur</keyword>
<dbReference type="GO" id="GO:0032259">
    <property type="term" value="P:methylation"/>
    <property type="evidence" value="ECO:0007669"/>
    <property type="project" value="UniProtKB-KW"/>
</dbReference>
<dbReference type="SUPFAM" id="SSF50249">
    <property type="entry name" value="Nucleic acid-binding proteins"/>
    <property type="match status" value="1"/>
</dbReference>
<dbReference type="EC" id="2.1.1.190" evidence="9"/>
<evidence type="ECO:0000256" key="3">
    <source>
        <dbReference type="ARBA" id="ARBA00022679"/>
    </source>
</evidence>
<evidence type="ECO:0000313" key="10">
    <source>
        <dbReference type="Proteomes" id="UP001597380"/>
    </source>
</evidence>
<dbReference type="PANTHER" id="PTHR11061">
    <property type="entry name" value="RNA M5U METHYLTRANSFERASE"/>
    <property type="match status" value="1"/>
</dbReference>
<dbReference type="Pfam" id="PF05958">
    <property type="entry name" value="tRNA_U5-meth_tr"/>
    <property type="match status" value="1"/>
</dbReference>
<evidence type="ECO:0000256" key="1">
    <source>
        <dbReference type="ARBA" id="ARBA00022485"/>
    </source>
</evidence>